<name>A0A9P7PVP1_9HYPO</name>
<keyword evidence="3" id="KW-1185">Reference proteome</keyword>
<evidence type="ECO:0000313" key="3">
    <source>
        <dbReference type="Proteomes" id="UP000732380"/>
    </source>
</evidence>
<feature type="compositionally biased region" description="Basic and acidic residues" evidence="1">
    <location>
        <begin position="136"/>
        <end position="146"/>
    </location>
</feature>
<organism evidence="2 3">
    <name type="scientific">Claviceps humidiphila</name>
    <dbReference type="NCBI Taxonomy" id="1294629"/>
    <lineage>
        <taxon>Eukaryota</taxon>
        <taxon>Fungi</taxon>
        <taxon>Dikarya</taxon>
        <taxon>Ascomycota</taxon>
        <taxon>Pezizomycotina</taxon>
        <taxon>Sordariomycetes</taxon>
        <taxon>Hypocreomycetidae</taxon>
        <taxon>Hypocreales</taxon>
        <taxon>Clavicipitaceae</taxon>
        <taxon>Claviceps</taxon>
    </lineage>
</organism>
<gene>
    <name evidence="2" type="ORF">E4U13_007320</name>
</gene>
<feature type="non-terminal residue" evidence="2">
    <location>
        <position position="1"/>
    </location>
</feature>
<dbReference type="AlphaFoldDB" id="A0A9P7PVP1"/>
<feature type="region of interest" description="Disordered" evidence="1">
    <location>
        <begin position="117"/>
        <end position="146"/>
    </location>
</feature>
<reference evidence="2 3" key="1">
    <citation type="journal article" date="2020" name="bioRxiv">
        <title>Whole genome comparisons of ergot fungi reveals the divergence and evolution of species within the genus Claviceps are the result of varying mechanisms driving genome evolution and host range expansion.</title>
        <authorList>
            <person name="Wyka S.A."/>
            <person name="Mondo S.J."/>
            <person name="Liu M."/>
            <person name="Dettman J."/>
            <person name="Nalam V."/>
            <person name="Broders K.D."/>
        </authorList>
    </citation>
    <scope>NUCLEOTIDE SEQUENCE [LARGE SCALE GENOMIC DNA]</scope>
    <source>
        <strain evidence="2 3">LM576</strain>
    </source>
</reference>
<comment type="caution">
    <text evidence="2">The sequence shown here is derived from an EMBL/GenBank/DDBJ whole genome shotgun (WGS) entry which is preliminary data.</text>
</comment>
<evidence type="ECO:0000313" key="2">
    <source>
        <dbReference type="EMBL" id="KAG6106729.1"/>
    </source>
</evidence>
<accession>A0A9P7PVP1</accession>
<proteinExistence type="predicted"/>
<dbReference type="Proteomes" id="UP000732380">
    <property type="component" value="Unassembled WGS sequence"/>
</dbReference>
<evidence type="ECO:0000256" key="1">
    <source>
        <dbReference type="SAM" id="MobiDB-lite"/>
    </source>
</evidence>
<dbReference type="EMBL" id="SRQM01000702">
    <property type="protein sequence ID" value="KAG6106729.1"/>
    <property type="molecule type" value="Genomic_DNA"/>
</dbReference>
<protein>
    <submittedName>
        <fullName evidence="2">Uncharacterized protein</fullName>
    </submittedName>
</protein>
<sequence length="205" mass="22841">HPNIITTHCPPVTSPPPTTPYTKISTSSSATLKWLLTTTISLSLSPNPFIQNSPPLTSALRPLPTTPHSPLDFNAYDPGRGPCHEHPNNDIAAKKARIIEDPQGVDAAMAIITLRRDSDDHPQQHSHITTPPQSPERAKQTSDWVEKHSLPELVPGNRRRRCMSLGRLRRLSLGRMNLRRMGLRRIEMETSRVGKSTAEKGKCMF</sequence>